<evidence type="ECO:0000256" key="3">
    <source>
        <dbReference type="ARBA" id="ARBA00012645"/>
    </source>
</evidence>
<dbReference type="Pfam" id="PF15924">
    <property type="entry name" value="ALG11_N"/>
    <property type="match status" value="1"/>
</dbReference>
<evidence type="ECO:0000256" key="10">
    <source>
        <dbReference type="ARBA" id="ARBA00023136"/>
    </source>
</evidence>
<dbReference type="Gene3D" id="3.40.50.2000">
    <property type="entry name" value="Glycogen Phosphorylase B"/>
    <property type="match status" value="1"/>
</dbReference>
<evidence type="ECO:0000256" key="11">
    <source>
        <dbReference type="ARBA" id="ARBA00045065"/>
    </source>
</evidence>
<evidence type="ECO:0000256" key="8">
    <source>
        <dbReference type="ARBA" id="ARBA00022824"/>
    </source>
</evidence>
<accession>A0ABR1F7J9</accession>
<comment type="subcellular location">
    <subcellularLocation>
        <location evidence="1">Endoplasmic reticulum membrane</location>
        <topology evidence="1">Single-pass membrane protein</topology>
    </subcellularLocation>
</comment>
<evidence type="ECO:0000256" key="1">
    <source>
        <dbReference type="ARBA" id="ARBA00004389"/>
    </source>
</evidence>
<dbReference type="SUPFAM" id="SSF53756">
    <property type="entry name" value="UDP-Glycosyltransferase/glycogen phosphorylase"/>
    <property type="match status" value="1"/>
</dbReference>
<keyword evidence="8 12" id="KW-0256">Endoplasmic reticulum</keyword>
<dbReference type="GeneID" id="90035931"/>
<keyword evidence="9 12" id="KW-1133">Transmembrane helix</keyword>
<protein>
    <recommendedName>
        <fullName evidence="4 12">GDP-Man:Man(3)GlcNAc(2)-PP-Dol alpha-1,2-mannosyltransferase</fullName>
        <ecNumber evidence="3 12">2.4.1.131</ecNumber>
    </recommendedName>
</protein>
<sequence length="492" mass="56451">MGSRLRKKSESIRQEIINGYFASIEDGEKKAKDPAERPIIIGFFHPYCNAGGGGERVLWTAVSATQREHPNAICAIYTGDVDVTKDEIMEKVLQRFEIELETSRVVVVFLNKRILVDPSRWPRFTLLGQALGSIPLVYEAISKLVPDVFVDTMGYAFTYPVVSMLLDIPVGAYVHYPMISTDMFDQLSLVRQFPKYVYWRFFALAYAFAGMFADIVMANGTWTYNHIRRVWWLNNLARVIADRSKKLDFMILYPPCATKELQAFPVDTVRQPIVLSIAQFRPEKRHELMLEQFARYVERVGGETEATLVLIGSVRDSRDKKHVYDLRILARELGVTDRVEFILEATWDEIKRYLGTASVGVNAMWNEHFGIGVVEYMAAGLIPVVHNSGGPKLDIAVEVDGKPTGFHFVTEKEKNERKAADDGEEREEMSKMLYRALSLSADEAVKYRQRAQKAADRFSVENFESKWLERLRLLLMLEQYRHMDRISRGFIS</sequence>
<name>A0ABR1F7J9_9ASCO</name>
<keyword evidence="6 12" id="KW-0808">Transferase</keyword>
<comment type="catalytic activity">
    <reaction evidence="11 12">
        <text>an alpha-D-Man-(1-&gt;3)-[alpha-D-Man-(1-&gt;6)]-beta-D-Man-(1-&gt;4)-beta-D-GlcNAc-(1-&gt;4)-alpha-D-GlcNAc-diphospho-di-trans,poly-cis-dolichol + 2 GDP-alpha-D-mannose = an alpha-D-Man-(1-&gt;2)-alpha-D-Man-(1-&gt;2)-alpha-D-Man-(1-&gt;3)-[alpha-D-Man-(1-&gt;6)]-beta-D-Man-(1-&gt;4)-beta-D-GlcNAc-(1-&gt;4)-alpha-D-GlcNAc-diphospho-di-trans,poly-cis-dolichol + 2 GDP + 2 H(+)</text>
        <dbReference type="Rhea" id="RHEA:29523"/>
        <dbReference type="Rhea" id="RHEA-COMP:19515"/>
        <dbReference type="Rhea" id="RHEA-COMP:19516"/>
        <dbReference type="ChEBI" id="CHEBI:15378"/>
        <dbReference type="ChEBI" id="CHEBI:57527"/>
        <dbReference type="ChEBI" id="CHEBI:58189"/>
        <dbReference type="ChEBI" id="CHEBI:132511"/>
        <dbReference type="ChEBI" id="CHEBI:132515"/>
        <dbReference type="EC" id="2.4.1.131"/>
    </reaction>
    <physiologicalReaction direction="left-to-right" evidence="11 12">
        <dbReference type="Rhea" id="RHEA:29524"/>
    </physiologicalReaction>
</comment>
<evidence type="ECO:0000313" key="15">
    <source>
        <dbReference type="EMBL" id="KAK7205821.1"/>
    </source>
</evidence>
<dbReference type="InterPro" id="IPR001296">
    <property type="entry name" value="Glyco_trans_1"/>
</dbReference>
<dbReference type="CDD" id="cd03806">
    <property type="entry name" value="GT4_ALG11-like"/>
    <property type="match status" value="1"/>
</dbReference>
<keyword evidence="16" id="KW-1185">Reference proteome</keyword>
<comment type="similarity">
    <text evidence="12">Belongs to the glycosyltransferase group 1 family. Glycosyltransferase 4 subfamily.</text>
</comment>
<organism evidence="15 16">
    <name type="scientific">Myxozyma melibiosi</name>
    <dbReference type="NCBI Taxonomy" id="54550"/>
    <lineage>
        <taxon>Eukaryota</taxon>
        <taxon>Fungi</taxon>
        <taxon>Dikarya</taxon>
        <taxon>Ascomycota</taxon>
        <taxon>Saccharomycotina</taxon>
        <taxon>Lipomycetes</taxon>
        <taxon>Lipomycetales</taxon>
        <taxon>Lipomycetaceae</taxon>
        <taxon>Myxozyma</taxon>
    </lineage>
</organism>
<evidence type="ECO:0000313" key="16">
    <source>
        <dbReference type="Proteomes" id="UP001498771"/>
    </source>
</evidence>
<evidence type="ECO:0000256" key="6">
    <source>
        <dbReference type="ARBA" id="ARBA00022679"/>
    </source>
</evidence>
<evidence type="ECO:0000256" key="4">
    <source>
        <dbReference type="ARBA" id="ARBA00022018"/>
    </source>
</evidence>
<evidence type="ECO:0000256" key="7">
    <source>
        <dbReference type="ARBA" id="ARBA00022692"/>
    </source>
</evidence>
<dbReference type="InterPro" id="IPR038013">
    <property type="entry name" value="ALG11"/>
</dbReference>
<dbReference type="Proteomes" id="UP001498771">
    <property type="component" value="Unassembled WGS sequence"/>
</dbReference>
<keyword evidence="10 12" id="KW-0472">Membrane</keyword>
<evidence type="ECO:0000256" key="2">
    <source>
        <dbReference type="ARBA" id="ARBA00004922"/>
    </source>
</evidence>
<dbReference type="RefSeq" id="XP_064768854.1">
    <property type="nucleotide sequence ID" value="XM_064910419.1"/>
</dbReference>
<evidence type="ECO:0000256" key="5">
    <source>
        <dbReference type="ARBA" id="ARBA00022676"/>
    </source>
</evidence>
<dbReference type="InterPro" id="IPR031814">
    <property type="entry name" value="ALG11_N"/>
</dbReference>
<feature type="domain" description="ALG11 mannosyltransferase N-terminal" evidence="14">
    <location>
        <begin position="40"/>
        <end position="231"/>
    </location>
</feature>
<evidence type="ECO:0000259" key="13">
    <source>
        <dbReference type="Pfam" id="PF00534"/>
    </source>
</evidence>
<evidence type="ECO:0000256" key="9">
    <source>
        <dbReference type="ARBA" id="ARBA00022989"/>
    </source>
</evidence>
<dbReference type="EMBL" id="JBBJBU010000004">
    <property type="protein sequence ID" value="KAK7205821.1"/>
    <property type="molecule type" value="Genomic_DNA"/>
</dbReference>
<evidence type="ECO:0000256" key="12">
    <source>
        <dbReference type="RuleBase" id="RU367051"/>
    </source>
</evidence>
<feature type="domain" description="Glycosyl transferase family 1" evidence="13">
    <location>
        <begin position="270"/>
        <end position="431"/>
    </location>
</feature>
<feature type="transmembrane region" description="Helical" evidence="12">
    <location>
        <begin position="153"/>
        <end position="176"/>
    </location>
</feature>
<proteinExistence type="inferred from homology"/>
<feature type="transmembrane region" description="Helical" evidence="12">
    <location>
        <begin position="197"/>
        <end position="218"/>
    </location>
</feature>
<comment type="function">
    <text evidence="12">GDP-Man:Man(3)GlcNAc(2)-PP-Dol alpha-1,2-mannosyltransferase that operates in the biosynthetic pathway of dolichol-linked oligosaccharides, the glycan precursors employed in protein asparagine (N)-glycosylation. The assembly of dolichol-linked oligosaccharides begins on the cytosolic side of the endoplasmic reticulum membrane and finishes in its lumen. The sequential addition of sugars to dolichol pyrophosphate produces dolichol-linked oligosaccharides containing fourteen sugars, including two GlcNAcs, nine mannoses and three glucoses. Once assembled, the oligosaccharide is transferred from the lipid to nascent proteins by oligosaccharyltransferases. Catalyzes, on the cytoplasmic face of the endoplasmic reticulum, the addition of the fourth and fifth mannose residues to the dolichol-linked oligosaccharide chain, to produce Man(5)GlcNAc(2)-PP-dolichol core oligosaccharide.</text>
</comment>
<comment type="pathway">
    <text evidence="2 12">Protein modification; protein glycosylation.</text>
</comment>
<keyword evidence="7 12" id="KW-0812">Transmembrane</keyword>
<dbReference type="PANTHER" id="PTHR45919:SF1">
    <property type="entry name" value="GDP-MAN:MAN(3)GLCNAC(2)-PP-DOL ALPHA-1,2-MANNOSYLTRANSFERASE"/>
    <property type="match status" value="1"/>
</dbReference>
<gene>
    <name evidence="15" type="ORF">BZA70DRAFT_237582</name>
</gene>
<dbReference type="Pfam" id="PF00534">
    <property type="entry name" value="Glycos_transf_1"/>
    <property type="match status" value="1"/>
</dbReference>
<comment type="caution">
    <text evidence="15">The sequence shown here is derived from an EMBL/GenBank/DDBJ whole genome shotgun (WGS) entry which is preliminary data.</text>
</comment>
<evidence type="ECO:0000259" key="14">
    <source>
        <dbReference type="Pfam" id="PF15924"/>
    </source>
</evidence>
<dbReference type="EC" id="2.4.1.131" evidence="3 12"/>
<dbReference type="PANTHER" id="PTHR45919">
    <property type="entry name" value="GDP-MAN:MAN(3)GLCNAC(2)-PP-DOL ALPHA-1,2-MANNOSYLTRANSFERASE"/>
    <property type="match status" value="1"/>
</dbReference>
<reference evidence="15 16" key="1">
    <citation type="submission" date="2024-03" db="EMBL/GenBank/DDBJ databases">
        <title>Genome-scale model development and genomic sequencing of the oleaginous clade Lipomyces.</title>
        <authorList>
            <consortium name="Lawrence Berkeley National Laboratory"/>
            <person name="Czajka J.J."/>
            <person name="Han Y."/>
            <person name="Kim J."/>
            <person name="Mondo S.J."/>
            <person name="Hofstad B.A."/>
            <person name="Robles A."/>
            <person name="Haridas S."/>
            <person name="Riley R."/>
            <person name="LaButti K."/>
            <person name="Pangilinan J."/>
            <person name="Andreopoulos W."/>
            <person name="Lipzen A."/>
            <person name="Yan J."/>
            <person name="Wang M."/>
            <person name="Ng V."/>
            <person name="Grigoriev I.V."/>
            <person name="Spatafora J.W."/>
            <person name="Magnuson J.K."/>
            <person name="Baker S.E."/>
            <person name="Pomraning K.R."/>
        </authorList>
    </citation>
    <scope>NUCLEOTIDE SEQUENCE [LARGE SCALE GENOMIC DNA]</scope>
    <source>
        <strain evidence="15 16">Phaff 52-87</strain>
    </source>
</reference>
<keyword evidence="5 12" id="KW-0328">Glycosyltransferase</keyword>